<dbReference type="PRINTS" id="PR00035">
    <property type="entry name" value="HTHGNTR"/>
</dbReference>
<dbReference type="PANTHER" id="PTHR30146">
    <property type="entry name" value="LACI-RELATED TRANSCRIPTIONAL REPRESSOR"/>
    <property type="match status" value="1"/>
</dbReference>
<dbReference type="InterPro" id="IPR028082">
    <property type="entry name" value="Peripla_BP_I"/>
</dbReference>
<dbReference type="SUPFAM" id="SSF46785">
    <property type="entry name" value="Winged helix' DNA-binding domain"/>
    <property type="match status" value="1"/>
</dbReference>
<dbReference type="Gene3D" id="1.10.10.10">
    <property type="entry name" value="Winged helix-like DNA-binding domain superfamily/Winged helix DNA-binding domain"/>
    <property type="match status" value="1"/>
</dbReference>
<protein>
    <recommendedName>
        <fullName evidence="4">HTH gntR-type domain-containing protein</fullName>
    </recommendedName>
</protein>
<dbReference type="InterPro" id="IPR036388">
    <property type="entry name" value="WH-like_DNA-bd_sf"/>
</dbReference>
<dbReference type="PROSITE" id="PS50949">
    <property type="entry name" value="HTH_GNTR"/>
    <property type="match status" value="1"/>
</dbReference>
<organism evidence="5">
    <name type="scientific">uncultured Thermomicrobiales bacterium</name>
    <dbReference type="NCBI Taxonomy" id="1645740"/>
    <lineage>
        <taxon>Bacteria</taxon>
        <taxon>Pseudomonadati</taxon>
        <taxon>Thermomicrobiota</taxon>
        <taxon>Thermomicrobia</taxon>
        <taxon>Thermomicrobiales</taxon>
        <taxon>environmental samples</taxon>
    </lineage>
</organism>
<sequence length="379" mass="40303">MANLDRESPVPLYHQLEQALLELIRLRGLAPGALFPSEHELAAEFGVARLTVRRAVERLAGQGVLRRERGLGTFVADPARATPRSAAGTLTFLLPGMTSIVHLRTLAGAEEEARAHGFQLVVAHADRDPALEARHLTAALSSGTAGLLLWPLGGETDRAPLNRLSAAGVPYVLVDRYLEERADDHVVVDDVAGAYAATAHLAELGHRRIALALFEDTDVSAVRLRREGYRRALADHGLVADPTLEVRVPARTEGAVLTAMAPLAEHLVGLSPAPTAAFCVNDHLAEALLVVLERQGVAVPDHFSVAGFDGLAYMPTRLRLTTVHRPTAGMGREAVRLLVSRLHGGSDAPPQRVVLPVELVVGETTAAAPAPLPQTLAAS</sequence>
<dbReference type="InterPro" id="IPR036390">
    <property type="entry name" value="WH_DNA-bd_sf"/>
</dbReference>
<accession>A0A6J4UWU6</accession>
<keyword evidence="2" id="KW-0238">DNA-binding</keyword>
<dbReference type="Pfam" id="PF13377">
    <property type="entry name" value="Peripla_BP_3"/>
    <property type="match status" value="1"/>
</dbReference>
<dbReference type="CDD" id="cd07377">
    <property type="entry name" value="WHTH_GntR"/>
    <property type="match status" value="1"/>
</dbReference>
<keyword evidence="3" id="KW-0804">Transcription</keyword>
<evidence type="ECO:0000256" key="1">
    <source>
        <dbReference type="ARBA" id="ARBA00023015"/>
    </source>
</evidence>
<evidence type="ECO:0000313" key="5">
    <source>
        <dbReference type="EMBL" id="CAA9562848.1"/>
    </source>
</evidence>
<dbReference type="GO" id="GO:0000976">
    <property type="term" value="F:transcription cis-regulatory region binding"/>
    <property type="evidence" value="ECO:0007669"/>
    <property type="project" value="TreeGrafter"/>
</dbReference>
<name>A0A6J4UWU6_9BACT</name>
<dbReference type="PANTHER" id="PTHR30146:SF109">
    <property type="entry name" value="HTH-TYPE TRANSCRIPTIONAL REGULATOR GALS"/>
    <property type="match status" value="1"/>
</dbReference>
<dbReference type="InterPro" id="IPR046335">
    <property type="entry name" value="LacI/GalR-like_sensor"/>
</dbReference>
<dbReference type="SMART" id="SM00345">
    <property type="entry name" value="HTH_GNTR"/>
    <property type="match status" value="1"/>
</dbReference>
<reference evidence="5" key="1">
    <citation type="submission" date="2020-02" db="EMBL/GenBank/DDBJ databases">
        <authorList>
            <person name="Meier V. D."/>
        </authorList>
    </citation>
    <scope>NUCLEOTIDE SEQUENCE</scope>
    <source>
        <strain evidence="5">AVDCRST_MAG49</strain>
    </source>
</reference>
<dbReference type="EMBL" id="CADCWG010000180">
    <property type="protein sequence ID" value="CAA9562848.1"/>
    <property type="molecule type" value="Genomic_DNA"/>
</dbReference>
<dbReference type="Pfam" id="PF00392">
    <property type="entry name" value="GntR"/>
    <property type="match status" value="1"/>
</dbReference>
<dbReference type="SUPFAM" id="SSF53822">
    <property type="entry name" value="Periplasmic binding protein-like I"/>
    <property type="match status" value="1"/>
</dbReference>
<gene>
    <name evidence="5" type="ORF">AVDCRST_MAG49-2651</name>
</gene>
<feature type="domain" description="HTH gntR-type" evidence="4">
    <location>
        <begin position="10"/>
        <end position="78"/>
    </location>
</feature>
<dbReference type="InterPro" id="IPR000524">
    <property type="entry name" value="Tscrpt_reg_HTH_GntR"/>
</dbReference>
<evidence type="ECO:0000256" key="3">
    <source>
        <dbReference type="ARBA" id="ARBA00023163"/>
    </source>
</evidence>
<evidence type="ECO:0000259" key="4">
    <source>
        <dbReference type="PROSITE" id="PS50949"/>
    </source>
</evidence>
<dbReference type="GO" id="GO:0003700">
    <property type="term" value="F:DNA-binding transcription factor activity"/>
    <property type="evidence" value="ECO:0007669"/>
    <property type="project" value="InterPro"/>
</dbReference>
<dbReference type="AlphaFoldDB" id="A0A6J4UWU6"/>
<proteinExistence type="predicted"/>
<dbReference type="CDD" id="cd06267">
    <property type="entry name" value="PBP1_LacI_sugar_binding-like"/>
    <property type="match status" value="1"/>
</dbReference>
<dbReference type="Gene3D" id="3.40.50.2300">
    <property type="match status" value="2"/>
</dbReference>
<keyword evidence="1" id="KW-0805">Transcription regulation</keyword>
<evidence type="ECO:0000256" key="2">
    <source>
        <dbReference type="ARBA" id="ARBA00023125"/>
    </source>
</evidence>